<name>A0AAN1WI78_9GAMM</name>
<gene>
    <name evidence="3" type="ORF">MARGE09_P2253</name>
</gene>
<dbReference type="KEGG" id="marq:MARGE09_P2253"/>
<dbReference type="SUPFAM" id="SSF52540">
    <property type="entry name" value="P-loop containing nucleoside triphosphate hydrolases"/>
    <property type="match status" value="1"/>
</dbReference>
<dbReference type="AlphaFoldDB" id="A0AAN1WI78"/>
<keyword evidence="1" id="KW-0547">Nucleotide-binding</keyword>
<reference evidence="3 4" key="1">
    <citation type="journal article" date="2022" name="IScience">
        <title>An ultrasensitive nanofiber-based assay for enzymatic hydrolysis and deep-sea microbial degradation of cellulose.</title>
        <authorList>
            <person name="Tsudome M."/>
            <person name="Tachioka M."/>
            <person name="Miyazaki M."/>
            <person name="Uchimura K."/>
            <person name="Tsuda M."/>
            <person name="Takaki Y."/>
            <person name="Deguchi S."/>
        </authorList>
    </citation>
    <scope>NUCLEOTIDE SEQUENCE [LARGE SCALE GENOMIC DNA]</scope>
    <source>
        <strain evidence="3 4">GE09</strain>
    </source>
</reference>
<dbReference type="InterPro" id="IPR050445">
    <property type="entry name" value="Bact_polysacc_biosynth/exp"/>
</dbReference>
<dbReference type="PANTHER" id="PTHR32309:SF31">
    <property type="entry name" value="CAPSULAR EXOPOLYSACCHARIDE FAMILY"/>
    <property type="match status" value="1"/>
</dbReference>
<accession>A0AAN1WI78</accession>
<organism evidence="3 4">
    <name type="scientific">Marinagarivorans cellulosilyticus</name>
    <dbReference type="NCBI Taxonomy" id="2721545"/>
    <lineage>
        <taxon>Bacteria</taxon>
        <taxon>Pseudomonadati</taxon>
        <taxon>Pseudomonadota</taxon>
        <taxon>Gammaproteobacteria</taxon>
        <taxon>Cellvibrionales</taxon>
        <taxon>Cellvibrionaceae</taxon>
        <taxon>Marinagarivorans</taxon>
    </lineage>
</organism>
<evidence type="ECO:0000256" key="1">
    <source>
        <dbReference type="ARBA" id="ARBA00022741"/>
    </source>
</evidence>
<evidence type="ECO:0000313" key="4">
    <source>
        <dbReference type="Proteomes" id="UP001320119"/>
    </source>
</evidence>
<keyword evidence="4" id="KW-1185">Reference proteome</keyword>
<keyword evidence="2" id="KW-0067">ATP-binding</keyword>
<dbReference type="EMBL" id="AP023086">
    <property type="protein sequence ID" value="BCD98052.1"/>
    <property type="molecule type" value="Genomic_DNA"/>
</dbReference>
<evidence type="ECO:0000313" key="3">
    <source>
        <dbReference type="EMBL" id="BCD98052.1"/>
    </source>
</evidence>
<dbReference type="PANTHER" id="PTHR32309">
    <property type="entry name" value="TYROSINE-PROTEIN KINASE"/>
    <property type="match status" value="1"/>
</dbReference>
<proteinExistence type="predicted"/>
<dbReference type="InterPro" id="IPR027417">
    <property type="entry name" value="P-loop_NTPase"/>
</dbReference>
<dbReference type="Gene3D" id="3.40.50.300">
    <property type="entry name" value="P-loop containing nucleotide triphosphate hydrolases"/>
    <property type="match status" value="1"/>
</dbReference>
<dbReference type="InterPro" id="IPR005702">
    <property type="entry name" value="Wzc-like_C"/>
</dbReference>
<sequence length="244" mass="25986">MSKPIQSEFQKAAIAGEGQSSVSQMTEVKAFSAQELTDLKLIHSGAGAPSALKAFRDLRTRLMAIKEEGNFACLVVSAEPGGGSHVAVNLAAAIALDKTKSSVLVDCNLYAPSVGQYMPGGADVGLTDYLDDTSVSCEDIVYGTGVKRMRAIPVGNNKDGGTEKLASGRMRQLVSELKARYSDRYVIIDAPSVSNYEAEVQILSELCDFVLLVVPSGQITESVLNAHIERIGKENLAGVVFNER</sequence>
<dbReference type="Proteomes" id="UP001320119">
    <property type="component" value="Chromosome"/>
</dbReference>
<protein>
    <submittedName>
        <fullName evidence="3">Uncharacterized protein</fullName>
    </submittedName>
</protein>
<dbReference type="RefSeq" id="WP_236982134.1">
    <property type="nucleotide sequence ID" value="NZ_AP023086.1"/>
</dbReference>
<evidence type="ECO:0000256" key="2">
    <source>
        <dbReference type="ARBA" id="ARBA00022840"/>
    </source>
</evidence>
<dbReference type="CDD" id="cd05387">
    <property type="entry name" value="BY-kinase"/>
    <property type="match status" value="1"/>
</dbReference>